<dbReference type="GO" id="GO:0016887">
    <property type="term" value="F:ATP hydrolysis activity"/>
    <property type="evidence" value="ECO:0007669"/>
    <property type="project" value="InterPro"/>
</dbReference>
<feature type="compositionally biased region" description="Acidic residues" evidence="16">
    <location>
        <begin position="1593"/>
        <end position="1602"/>
    </location>
</feature>
<dbReference type="OrthoDB" id="432719at2759"/>
<comment type="caution">
    <text evidence="20">The sequence shown here is derived from an EMBL/GenBank/DDBJ whole genome shotgun (WGS) entry which is preliminary data.</text>
</comment>
<dbReference type="Gene3D" id="3.40.1110.10">
    <property type="entry name" value="Calcium-transporting ATPase, cytoplasmic domain N"/>
    <property type="match status" value="1"/>
</dbReference>
<dbReference type="Pfam" id="PF00702">
    <property type="entry name" value="Hydrolase"/>
    <property type="match status" value="1"/>
</dbReference>
<feature type="compositionally biased region" description="Basic residues" evidence="16">
    <location>
        <begin position="349"/>
        <end position="367"/>
    </location>
</feature>
<dbReference type="NCBIfam" id="TIGR01525">
    <property type="entry name" value="ATPase-IB_hvy"/>
    <property type="match status" value="1"/>
</dbReference>
<accession>A0A4Y9YX95</accession>
<dbReference type="GO" id="GO:0030904">
    <property type="term" value="C:retromer complex"/>
    <property type="evidence" value="ECO:0007669"/>
    <property type="project" value="UniProtKB-ARBA"/>
</dbReference>
<dbReference type="CDD" id="cd00371">
    <property type="entry name" value="HMA"/>
    <property type="match status" value="1"/>
</dbReference>
<dbReference type="GO" id="GO:0035091">
    <property type="term" value="F:phosphatidylinositol binding"/>
    <property type="evidence" value="ECO:0007669"/>
    <property type="project" value="InterPro"/>
</dbReference>
<dbReference type="SUPFAM" id="SSF64268">
    <property type="entry name" value="PX domain"/>
    <property type="match status" value="1"/>
</dbReference>
<dbReference type="SFLD" id="SFLDG00002">
    <property type="entry name" value="C1.7:_P-type_atpase_like"/>
    <property type="match status" value="1"/>
</dbReference>
<dbReference type="InterPro" id="IPR008250">
    <property type="entry name" value="ATPase_P-typ_transduc_dom_A_sf"/>
</dbReference>
<feature type="compositionally biased region" description="Basic and acidic residues" evidence="16">
    <location>
        <begin position="421"/>
        <end position="430"/>
    </location>
</feature>
<feature type="compositionally biased region" description="Pro residues" evidence="16">
    <location>
        <begin position="1463"/>
        <end position="1484"/>
    </location>
</feature>
<dbReference type="NCBIfam" id="TIGR01511">
    <property type="entry name" value="ATPase-IB1_Cu"/>
    <property type="match status" value="1"/>
</dbReference>
<feature type="compositionally biased region" description="Basic and acidic residues" evidence="16">
    <location>
        <begin position="1448"/>
        <end position="1462"/>
    </location>
</feature>
<dbReference type="InterPro" id="IPR036871">
    <property type="entry name" value="PX_dom_sf"/>
</dbReference>
<feature type="region of interest" description="Disordered" evidence="16">
    <location>
        <begin position="329"/>
        <end position="375"/>
    </location>
</feature>
<dbReference type="PROSITE" id="PS50846">
    <property type="entry name" value="HMA_2"/>
    <property type="match status" value="1"/>
</dbReference>
<feature type="transmembrane region" description="Helical" evidence="17">
    <location>
        <begin position="707"/>
        <end position="731"/>
    </location>
</feature>
<feature type="transmembrane region" description="Helical" evidence="17">
    <location>
        <begin position="1255"/>
        <end position="1278"/>
    </location>
</feature>
<feature type="transmembrane region" description="Helical" evidence="17">
    <location>
        <begin position="673"/>
        <end position="695"/>
    </location>
</feature>
<feature type="region of interest" description="Disordered" evidence="16">
    <location>
        <begin position="1570"/>
        <end position="1629"/>
    </location>
</feature>
<comment type="subcellular location">
    <subcellularLocation>
        <location evidence="2">Cytoplasm</location>
    </subcellularLocation>
    <subcellularLocation>
        <location evidence="3">Golgi apparatus</location>
    </subcellularLocation>
    <subcellularLocation>
        <location evidence="1">Membrane</location>
        <topology evidence="1">Peripheral membrane protein</topology>
        <orientation evidence="1">Cytoplasmic side</orientation>
    </subcellularLocation>
</comment>
<dbReference type="EMBL" id="SEOQ01000263">
    <property type="protein sequence ID" value="TFY66263.1"/>
    <property type="molecule type" value="Genomic_DNA"/>
</dbReference>
<keyword evidence="7" id="KW-0597">Phosphoprotein</keyword>
<dbReference type="InterPro" id="IPR023299">
    <property type="entry name" value="ATPase_P-typ_cyto_dom_N"/>
</dbReference>
<dbReference type="GO" id="GO:0015031">
    <property type="term" value="P:protein transport"/>
    <property type="evidence" value="ECO:0007669"/>
    <property type="project" value="UniProtKB-KW"/>
</dbReference>
<feature type="coiled-coil region" evidence="15">
    <location>
        <begin position="1846"/>
        <end position="1873"/>
    </location>
</feature>
<dbReference type="Pfam" id="PF09325">
    <property type="entry name" value="Vps5"/>
    <property type="match status" value="1"/>
</dbReference>
<keyword evidence="21" id="KW-1185">Reference proteome</keyword>
<evidence type="ECO:0000256" key="11">
    <source>
        <dbReference type="ARBA" id="ARBA00022967"/>
    </source>
</evidence>
<dbReference type="PRINTS" id="PR00119">
    <property type="entry name" value="CATATPASE"/>
</dbReference>
<dbReference type="InterPro" id="IPR027267">
    <property type="entry name" value="AH/BAR_dom_sf"/>
</dbReference>
<evidence type="ECO:0000313" key="20">
    <source>
        <dbReference type="EMBL" id="TFY66263.1"/>
    </source>
</evidence>
<dbReference type="InterPro" id="IPR018303">
    <property type="entry name" value="ATPase_P-typ_P_site"/>
</dbReference>
<dbReference type="InterPro" id="IPR059000">
    <property type="entry name" value="ATPase_P-type_domA"/>
</dbReference>
<dbReference type="Gene3D" id="3.30.1520.10">
    <property type="entry name" value="Phox-like domain"/>
    <property type="match status" value="1"/>
</dbReference>
<dbReference type="FunFam" id="3.30.1520.10:FF:000013">
    <property type="entry name" value="Putative Sorting nexin 3"/>
    <property type="match status" value="1"/>
</dbReference>
<dbReference type="Gene3D" id="1.20.1270.60">
    <property type="entry name" value="Arfaptin homology (AH) domain/BAR domain"/>
    <property type="match status" value="1"/>
</dbReference>
<evidence type="ECO:0000256" key="16">
    <source>
        <dbReference type="SAM" id="MobiDB-lite"/>
    </source>
</evidence>
<feature type="region of interest" description="Disordered" evidence="16">
    <location>
        <begin position="405"/>
        <end position="447"/>
    </location>
</feature>
<keyword evidence="14 17" id="KW-0472">Membrane</keyword>
<dbReference type="InterPro" id="IPR023298">
    <property type="entry name" value="ATPase_P-typ_TM_dom_sf"/>
</dbReference>
<dbReference type="GO" id="GO:0031410">
    <property type="term" value="C:cytoplasmic vesicle"/>
    <property type="evidence" value="ECO:0007669"/>
    <property type="project" value="UniProtKB-ARBA"/>
</dbReference>
<evidence type="ECO:0000256" key="7">
    <source>
        <dbReference type="ARBA" id="ARBA00022553"/>
    </source>
</evidence>
<dbReference type="InterPro" id="IPR001683">
    <property type="entry name" value="PX_dom"/>
</dbReference>
<keyword evidence="15" id="KW-0175">Coiled coil</keyword>
<feature type="transmembrane region" description="Helical" evidence="17">
    <location>
        <begin position="897"/>
        <end position="919"/>
    </location>
</feature>
<dbReference type="CDD" id="cd07627">
    <property type="entry name" value="BAR_Vps5p"/>
    <property type="match status" value="1"/>
</dbReference>
<keyword evidence="10" id="KW-0653">Protein transport</keyword>
<dbReference type="SUPFAM" id="SSF81653">
    <property type="entry name" value="Calcium ATPase, transduction domain A"/>
    <property type="match status" value="1"/>
</dbReference>
<feature type="compositionally biased region" description="Low complexity" evidence="16">
    <location>
        <begin position="1485"/>
        <end position="1494"/>
    </location>
</feature>
<evidence type="ECO:0000259" key="18">
    <source>
        <dbReference type="PROSITE" id="PS50195"/>
    </source>
</evidence>
<keyword evidence="12 17" id="KW-1133">Transmembrane helix</keyword>
<feature type="region of interest" description="Disordered" evidence="16">
    <location>
        <begin position="1"/>
        <end position="22"/>
    </location>
</feature>
<organism evidence="20 21">
    <name type="scientific">Dentipellis fragilis</name>
    <dbReference type="NCBI Taxonomy" id="205917"/>
    <lineage>
        <taxon>Eukaryota</taxon>
        <taxon>Fungi</taxon>
        <taxon>Dikarya</taxon>
        <taxon>Basidiomycota</taxon>
        <taxon>Agaricomycotina</taxon>
        <taxon>Agaricomycetes</taxon>
        <taxon>Russulales</taxon>
        <taxon>Hericiaceae</taxon>
        <taxon>Dentipellis</taxon>
    </lineage>
</organism>
<keyword evidence="8 17" id="KW-0812">Transmembrane</keyword>
<proteinExistence type="inferred from homology"/>
<feature type="domain" description="PX" evidence="18">
    <location>
        <begin position="1631"/>
        <end position="1747"/>
    </location>
</feature>
<dbReference type="Gene3D" id="2.70.150.10">
    <property type="entry name" value="Calcium-transporting ATPase, cytoplasmic transduction domain A"/>
    <property type="match status" value="1"/>
</dbReference>
<evidence type="ECO:0000256" key="5">
    <source>
        <dbReference type="ARBA" id="ARBA00022448"/>
    </source>
</evidence>
<dbReference type="SUPFAM" id="SSF81665">
    <property type="entry name" value="Calcium ATPase, transmembrane domain M"/>
    <property type="match status" value="1"/>
</dbReference>
<dbReference type="Pfam" id="PF00403">
    <property type="entry name" value="HMA"/>
    <property type="match status" value="1"/>
</dbReference>
<dbReference type="SMART" id="SM00312">
    <property type="entry name" value="PX"/>
    <property type="match status" value="1"/>
</dbReference>
<dbReference type="Pfam" id="PF00787">
    <property type="entry name" value="PX"/>
    <property type="match status" value="1"/>
</dbReference>
<keyword evidence="6" id="KW-0963">Cytoplasm</keyword>
<dbReference type="SFLD" id="SFLDF00027">
    <property type="entry name" value="p-type_atpase"/>
    <property type="match status" value="1"/>
</dbReference>
<dbReference type="InterPro" id="IPR036163">
    <property type="entry name" value="HMA_dom_sf"/>
</dbReference>
<evidence type="ECO:0000256" key="12">
    <source>
        <dbReference type="ARBA" id="ARBA00022989"/>
    </source>
</evidence>
<evidence type="ECO:0000256" key="3">
    <source>
        <dbReference type="ARBA" id="ARBA00004555"/>
    </source>
</evidence>
<evidence type="ECO:0000256" key="14">
    <source>
        <dbReference type="ARBA" id="ARBA00023136"/>
    </source>
</evidence>
<feature type="compositionally biased region" description="Polar residues" evidence="16">
    <location>
        <begin position="1572"/>
        <end position="1590"/>
    </location>
</feature>
<feature type="compositionally biased region" description="Low complexity" evidence="16">
    <location>
        <begin position="1518"/>
        <end position="1538"/>
    </location>
</feature>
<protein>
    <recommendedName>
        <fullName evidence="22">PX domain-containing protein</fullName>
    </recommendedName>
</protein>
<dbReference type="SUPFAM" id="SSF56784">
    <property type="entry name" value="HAD-like"/>
    <property type="match status" value="1"/>
</dbReference>
<keyword evidence="9" id="KW-0479">Metal-binding</keyword>
<dbReference type="Pfam" id="PF00122">
    <property type="entry name" value="E1-E2_ATPase"/>
    <property type="match status" value="1"/>
</dbReference>
<comment type="similarity">
    <text evidence="4">Belongs to the sorting nexin family.</text>
</comment>
<dbReference type="PANTHER" id="PTHR46594">
    <property type="entry name" value="P-TYPE CATION-TRANSPORTING ATPASE"/>
    <property type="match status" value="1"/>
</dbReference>
<name>A0A4Y9YX95_9AGAM</name>
<dbReference type="GO" id="GO:0042147">
    <property type="term" value="P:retrograde transport, endosome to Golgi"/>
    <property type="evidence" value="ECO:0007669"/>
    <property type="project" value="UniProtKB-ARBA"/>
</dbReference>
<evidence type="ECO:0000256" key="6">
    <source>
        <dbReference type="ARBA" id="ARBA00022490"/>
    </source>
</evidence>
<feature type="compositionally biased region" description="Basic residues" evidence="16">
    <location>
        <begin position="405"/>
        <end position="420"/>
    </location>
</feature>
<dbReference type="GO" id="GO:0005524">
    <property type="term" value="F:ATP binding"/>
    <property type="evidence" value="ECO:0007669"/>
    <property type="project" value="InterPro"/>
</dbReference>
<gene>
    <name evidence="20" type="ORF">EVG20_g4834</name>
</gene>
<keyword evidence="11" id="KW-1278">Translocase</keyword>
<evidence type="ECO:0000259" key="19">
    <source>
        <dbReference type="PROSITE" id="PS50846"/>
    </source>
</evidence>
<evidence type="ECO:0000256" key="15">
    <source>
        <dbReference type="SAM" id="Coils"/>
    </source>
</evidence>
<dbReference type="SFLD" id="SFLDS00003">
    <property type="entry name" value="Haloacid_Dehalogenase"/>
    <property type="match status" value="1"/>
</dbReference>
<feature type="region of interest" description="Disordered" evidence="16">
    <location>
        <begin position="1383"/>
        <end position="1555"/>
    </location>
</feature>
<dbReference type="STRING" id="205917.A0A4Y9YX95"/>
<dbReference type="InterPro" id="IPR036412">
    <property type="entry name" value="HAD-like_sf"/>
</dbReference>
<dbReference type="GO" id="GO:0019829">
    <property type="term" value="F:ATPase-coupled monoatomic cation transmembrane transporter activity"/>
    <property type="evidence" value="ECO:0007669"/>
    <property type="project" value="InterPro"/>
</dbReference>
<dbReference type="FunFam" id="1.20.1270.60:FF:000022">
    <property type="entry name" value="Sorting nexin 3 protein"/>
    <property type="match status" value="1"/>
</dbReference>
<dbReference type="InterPro" id="IPR027256">
    <property type="entry name" value="P-typ_ATPase_IB"/>
</dbReference>
<evidence type="ECO:0000256" key="2">
    <source>
        <dbReference type="ARBA" id="ARBA00004496"/>
    </source>
</evidence>
<keyword evidence="13" id="KW-0333">Golgi apparatus</keyword>
<evidence type="ECO:0000256" key="1">
    <source>
        <dbReference type="ARBA" id="ARBA00004287"/>
    </source>
</evidence>
<dbReference type="Gene3D" id="3.40.50.1000">
    <property type="entry name" value="HAD superfamily/HAD-like"/>
    <property type="match status" value="1"/>
</dbReference>
<evidence type="ECO:0000256" key="10">
    <source>
        <dbReference type="ARBA" id="ARBA00022927"/>
    </source>
</evidence>
<dbReference type="NCBIfam" id="TIGR01494">
    <property type="entry name" value="ATPase_P-type"/>
    <property type="match status" value="1"/>
</dbReference>
<feature type="transmembrane region" description="Helical" evidence="17">
    <location>
        <begin position="645"/>
        <end position="667"/>
    </location>
</feature>
<reference evidence="20 21" key="1">
    <citation type="submission" date="2019-02" db="EMBL/GenBank/DDBJ databases">
        <title>Genome sequencing of the rare red list fungi Dentipellis fragilis.</title>
        <authorList>
            <person name="Buettner E."/>
            <person name="Kellner H."/>
        </authorList>
    </citation>
    <scope>NUCLEOTIDE SEQUENCE [LARGE SCALE GENOMIC DNA]</scope>
    <source>
        <strain evidence="20 21">DSM 105465</strain>
    </source>
</reference>
<dbReference type="InterPro" id="IPR023214">
    <property type="entry name" value="HAD_sf"/>
</dbReference>
<dbReference type="GO" id="GO:0005794">
    <property type="term" value="C:Golgi apparatus"/>
    <property type="evidence" value="ECO:0007669"/>
    <property type="project" value="UniProtKB-SubCell"/>
</dbReference>
<dbReference type="SUPFAM" id="SSF55008">
    <property type="entry name" value="HMA, heavy metal-associated domain"/>
    <property type="match status" value="1"/>
</dbReference>
<evidence type="ECO:0000256" key="13">
    <source>
        <dbReference type="ARBA" id="ARBA00023034"/>
    </source>
</evidence>
<dbReference type="InterPro" id="IPR001757">
    <property type="entry name" value="P_typ_ATPase"/>
</dbReference>
<evidence type="ECO:0000256" key="9">
    <source>
        <dbReference type="ARBA" id="ARBA00022723"/>
    </source>
</evidence>
<dbReference type="GO" id="GO:0005829">
    <property type="term" value="C:cytosol"/>
    <property type="evidence" value="ECO:0007669"/>
    <property type="project" value="GOC"/>
</dbReference>
<feature type="transmembrane region" description="Helical" evidence="17">
    <location>
        <begin position="939"/>
        <end position="967"/>
    </location>
</feature>
<dbReference type="PANTHER" id="PTHR46594:SF4">
    <property type="entry name" value="P-TYPE CATION-TRANSPORTING ATPASE"/>
    <property type="match status" value="1"/>
</dbReference>
<dbReference type="InterPro" id="IPR044492">
    <property type="entry name" value="P_typ_ATPase_HD_dom"/>
</dbReference>
<dbReference type="InterPro" id="IPR035803">
    <property type="entry name" value="BAR_Vps5"/>
</dbReference>
<dbReference type="PROSITE" id="PS50195">
    <property type="entry name" value="PX"/>
    <property type="match status" value="1"/>
</dbReference>
<evidence type="ECO:0000256" key="17">
    <source>
        <dbReference type="SAM" id="Phobius"/>
    </source>
</evidence>
<evidence type="ECO:0008006" key="22">
    <source>
        <dbReference type="Google" id="ProtNLM"/>
    </source>
</evidence>
<keyword evidence="5" id="KW-0813">Transport</keyword>
<evidence type="ECO:0000256" key="8">
    <source>
        <dbReference type="ARBA" id="ARBA00022692"/>
    </source>
</evidence>
<dbReference type="InterPro" id="IPR015404">
    <property type="entry name" value="Vps5_C"/>
</dbReference>
<evidence type="ECO:0000313" key="21">
    <source>
        <dbReference type="Proteomes" id="UP000298327"/>
    </source>
</evidence>
<dbReference type="InterPro" id="IPR006121">
    <property type="entry name" value="HMA_dom"/>
</dbReference>
<feature type="domain" description="HMA" evidence="19">
    <location>
        <begin position="469"/>
        <end position="536"/>
    </location>
</feature>
<dbReference type="PROSITE" id="PS00154">
    <property type="entry name" value="ATPASE_E1_E2"/>
    <property type="match status" value="1"/>
</dbReference>
<dbReference type="Proteomes" id="UP000298327">
    <property type="component" value="Unassembled WGS sequence"/>
</dbReference>
<evidence type="ECO:0000256" key="4">
    <source>
        <dbReference type="ARBA" id="ARBA00010883"/>
    </source>
</evidence>
<dbReference type="Gene3D" id="3.30.70.100">
    <property type="match status" value="1"/>
</dbReference>
<feature type="region of interest" description="Disordered" evidence="16">
    <location>
        <begin position="1340"/>
        <end position="1361"/>
    </location>
</feature>
<dbReference type="GO" id="GO:0046872">
    <property type="term" value="F:metal ion binding"/>
    <property type="evidence" value="ECO:0007669"/>
    <property type="project" value="UniProtKB-KW"/>
</dbReference>
<sequence>MTGASSLLGQGEPTITRHSTTPQHILKTASGHESRLHCHDCEDDPMVEIVVGECIPDGAGGCQRSRSRGLSTSGTGCCAGAPQEGSLADGLPIEDTCCAAASIKDDDGCCSDCGRPESSGADSCKDECCAITEVKISADKNKDACCSACDSPPPSEADGDSCKDDCCAGLTGDDCCTPAGVIDVTADVGCCSDCGPGSEEGAASCKDLCCVKSSDSTTDEKDDCCSGCAPSDVDSCKDACCGGGDSTQANSKKCCGDTRVLATSNVDCHGGASEPEKAACQSRCCDPKVEDASASSKRPQALLQSNDVVPAQMTPPTIRHRHLQLVTRATAASETDKSARGLSTSSNGKHSHTTHVRLRNHHHHKRTGSASGSSNCSMETTFGRFFEAACCCLIDWGKAGLAARRSTRRHHHHKPAHKHAHSNETRRSADKTTIVRPATGGKKTSKNTRSTFIYPADLSDTELGAKDLRPLVLSVHGMDCPSCASKLTRALLTLPSVANVKVNMFTDQATLTYAEGLVLPEVIAKRAGDMTGFKCAVLEEANINQEGSMKIMRIGIPNTPSTSASWDVGMDLDTEKLDLPKSIRVHSIKQSSSVSQGLIILEVEYDGSVIQPRTVLAAFEPWEGTFLPTPKSAPGLQASLELRSLFYRTLISAVFCVPVLVFSWAPLPPAHATIYGALSLALTTLIQTLIAYPLYSSALRSLFFQHLIDMDLLVVLSSTIAYVFSAVAFFLRVAGNNTFSTPFFETPAMLVTLIMLGRLVSAFARRRATQALDGIRAMQADTVDLVPQHFGGSTVTISSELVHLSDILRVAPDSLVPTDGTVVRGASQVDESSVTGESMPVEKATGAKLTAGTLNLSGELYMRVARLPADNTVSDIGKLMLQVQESRLPVQDMADRAASYLAPTILALSVLTFVVWVAVGLRVRNQSGQDAAVGALRYAVAVLVVSCPCALVLCVPMVAVISAAVAAKEGVLFKSVQAVQYAKNIDAVVFDKTGTLTTGQLAVAESRILDCGSLGRILGLVSGSRHPVAEAVAKHIRETYPDVKNIPLKGLKSVPGRGMEAQDGSTRIRGGNIAWLGLASSDVLRDMLSAAHKPLTFFAVMVSNTSDFTAANLVAVFGLTDTIRPSARDTVQLLAQQGVDVYIVSGDELPVVKALASELRIDESHAVGRCLPQGKLDYVRSLQAGDRARKTVMFVGDGTNDGLALAQADVGVSFSAGTDIALSAADVVILDSDAVDLARSLRVVLEISNGAVRRIVLNFAWALVYNVFAVLLAAGAFVRVRIAPEYAGLGEMVSVVPVVLVAWTRESNLVALNAQPSPPTYAMDSFDDLLRQSTRALEENPFDDPFAKPRSGSPDPWASTFLQTSAAPHHDFGASAFEDVASTTPPAEDLSYSAEPSVPDFDPLDSANANLSDEEESVKPTVISPKSSGFRESIEESEPAKPSSGFREGVDKEEPAADEHKPPLPPPQERTPTPPPRALSPPQTPSSSTATTEPEAPKSLEAPSPPPTNTRFPQTHTPRASSSSFASPRSSLPAPLDSQRSVISPLDQPTVPASPFASLALGGESFGGGWDGTQSSFVNTGHMPISSSKGWQDEDEDDDDDDKPLRPRPITSEPTSPKQAKAPKTENGIQPTFVITVDDPQKVGDPIRGYTMYTVHTRTTSPTYSKSQFSVLRRYSDFLWLYETLSANNPGVVVPPVPEKNPFGRFDDQFVQQRRMALETCIMKIANHPVLMKDADLKLFLESDTFSLDIKHRKAEIAQERGSGGLMYNLGLAGLTQTYVETDEWFDRQKSYLDTMETQLRSLVKAIEVVSKHRRGAAQFAELSASIGEFAQTIQDLVASDVGRSLQQSLSGLAEVERNAQDLESEQSQQDMVTILSTADEYARLINSVRMAFSSRIRLYHVWEKADADRRRVKTEHERNRSQGRIQPDRIGHTMSQIADAERRALDAKQDFDNTSKLVKAELARFEKERIEDFKKSLEKFLDGMIAGQKALIAARENFQQELLKKVSSSDQQNVNGSSTTLTSVA</sequence>